<dbReference type="SUPFAM" id="SSF53098">
    <property type="entry name" value="Ribonuclease H-like"/>
    <property type="match status" value="1"/>
</dbReference>
<reference evidence="3 4" key="1">
    <citation type="submission" date="2020-11" db="EMBL/GenBank/DDBJ databases">
        <title>Whole Genome sequence of MDR strain of Klebsiella pneumoniae K219 isolated from sputum.</title>
        <authorList>
            <person name="Aditi B.P."/>
            <person name="Mahalakshmi K."/>
            <person name="Naveen Kumar V."/>
        </authorList>
    </citation>
    <scope>NUCLEOTIDE SEQUENCE [LARGE SCALE GENOMIC DNA]</scope>
    <source>
        <strain evidence="3 4">K219</strain>
    </source>
</reference>
<dbReference type="InterPro" id="IPR002156">
    <property type="entry name" value="RNaseH_domain"/>
</dbReference>
<dbReference type="GO" id="GO:0004523">
    <property type="term" value="F:RNA-DNA hybrid ribonuclease activity"/>
    <property type="evidence" value="ECO:0007669"/>
    <property type="project" value="InterPro"/>
</dbReference>
<evidence type="ECO:0000259" key="2">
    <source>
        <dbReference type="PROSITE" id="PS50879"/>
    </source>
</evidence>
<sequence length="82" mass="9404">MFVRDHPVDPQLEKARLENGREKPVKNVDLWQRLDAALGQHKIKWEWVKGHAGHPENERCDELARAAASHPTLDDVGYLPES</sequence>
<gene>
    <name evidence="3" type="ORF">IUJ34_07660</name>
</gene>
<organism evidence="3 4">
    <name type="scientific">Klebsiella pneumoniae subsp. pneumoniae</name>
    <dbReference type="NCBI Taxonomy" id="72407"/>
    <lineage>
        <taxon>Bacteria</taxon>
        <taxon>Pseudomonadati</taxon>
        <taxon>Pseudomonadota</taxon>
        <taxon>Gammaproteobacteria</taxon>
        <taxon>Enterobacterales</taxon>
        <taxon>Enterobacteriaceae</taxon>
        <taxon>Klebsiella/Raoultella group</taxon>
        <taxon>Klebsiella</taxon>
        <taxon>Klebsiella pneumoniae complex</taxon>
    </lineage>
</organism>
<protein>
    <recommendedName>
        <fullName evidence="1">Ribonuclease HI</fullName>
    </recommendedName>
</protein>
<evidence type="ECO:0000256" key="1">
    <source>
        <dbReference type="ARBA" id="ARBA00016227"/>
    </source>
</evidence>
<dbReference type="Proteomes" id="UP000594592">
    <property type="component" value="Chromosome"/>
</dbReference>
<accession>A0A7S9E190</accession>
<dbReference type="InterPro" id="IPR012337">
    <property type="entry name" value="RNaseH-like_sf"/>
</dbReference>
<dbReference type="Gene3D" id="3.30.420.10">
    <property type="entry name" value="Ribonuclease H-like superfamily/Ribonuclease H"/>
    <property type="match status" value="1"/>
</dbReference>
<dbReference type="EMBL" id="CP064820">
    <property type="protein sequence ID" value="QPG07723.1"/>
    <property type="molecule type" value="Genomic_DNA"/>
</dbReference>
<evidence type="ECO:0000313" key="4">
    <source>
        <dbReference type="Proteomes" id="UP000594592"/>
    </source>
</evidence>
<feature type="domain" description="RNase H type-1" evidence="2">
    <location>
        <begin position="1"/>
        <end position="69"/>
    </location>
</feature>
<dbReference type="Pfam" id="PF00075">
    <property type="entry name" value="RNase_H"/>
    <property type="match status" value="1"/>
</dbReference>
<dbReference type="InterPro" id="IPR036397">
    <property type="entry name" value="RNaseH_sf"/>
</dbReference>
<dbReference type="GO" id="GO:0003676">
    <property type="term" value="F:nucleic acid binding"/>
    <property type="evidence" value="ECO:0007669"/>
    <property type="project" value="InterPro"/>
</dbReference>
<dbReference type="AlphaFoldDB" id="A0A7S9E190"/>
<evidence type="ECO:0000313" key="3">
    <source>
        <dbReference type="EMBL" id="QPG07723.1"/>
    </source>
</evidence>
<proteinExistence type="predicted"/>
<name>A0A7S9E190_KLEPN</name>
<dbReference type="PROSITE" id="PS50879">
    <property type="entry name" value="RNASE_H_1"/>
    <property type="match status" value="1"/>
</dbReference>